<gene>
    <name evidence="1" type="ORF">DKG74_10980</name>
</gene>
<dbReference type="RefSeq" id="WP_109905640.1">
    <property type="nucleotide sequence ID" value="NZ_QGLE01000005.1"/>
</dbReference>
<reference evidence="1 2" key="1">
    <citation type="submission" date="2018-05" db="EMBL/GenBank/DDBJ databases">
        <title>Zavarzinia sp. HR-AS.</title>
        <authorList>
            <person name="Lee Y."/>
            <person name="Jeon C.O."/>
        </authorList>
    </citation>
    <scope>NUCLEOTIDE SEQUENCE [LARGE SCALE GENOMIC DNA]</scope>
    <source>
        <strain evidence="1 2">HR-AS</strain>
    </source>
</reference>
<dbReference type="EMBL" id="QGLE01000005">
    <property type="protein sequence ID" value="PWR22931.1"/>
    <property type="molecule type" value="Genomic_DNA"/>
</dbReference>
<dbReference type="Proteomes" id="UP000245461">
    <property type="component" value="Unassembled WGS sequence"/>
</dbReference>
<dbReference type="OrthoDB" id="7276164at2"/>
<evidence type="ECO:0000313" key="2">
    <source>
        <dbReference type="Proteomes" id="UP000245461"/>
    </source>
</evidence>
<keyword evidence="2" id="KW-1185">Reference proteome</keyword>
<organism evidence="1 2">
    <name type="scientific">Zavarzinia aquatilis</name>
    <dbReference type="NCBI Taxonomy" id="2211142"/>
    <lineage>
        <taxon>Bacteria</taxon>
        <taxon>Pseudomonadati</taxon>
        <taxon>Pseudomonadota</taxon>
        <taxon>Alphaproteobacteria</taxon>
        <taxon>Rhodospirillales</taxon>
        <taxon>Zavarziniaceae</taxon>
        <taxon>Zavarzinia</taxon>
    </lineage>
</organism>
<dbReference type="AlphaFoldDB" id="A0A317E8A8"/>
<comment type="caution">
    <text evidence="1">The sequence shown here is derived from an EMBL/GenBank/DDBJ whole genome shotgun (WGS) entry which is preliminary data.</text>
</comment>
<sequence length="113" mass="12136">MSDTEVLTPLEEAAFPFLQHAVLLDQARGALAILDKALIQNADLWLRLSEHAALNGAEITGEVMDFINRTATFTAKVAKSLQGEVDNDLIDKLIALNFNMSEAILKGGSPVSG</sequence>
<protein>
    <submittedName>
        <fullName evidence="1">Uncharacterized protein</fullName>
    </submittedName>
</protein>
<evidence type="ECO:0000313" key="1">
    <source>
        <dbReference type="EMBL" id="PWR22931.1"/>
    </source>
</evidence>
<proteinExistence type="predicted"/>
<accession>A0A317E8A8</accession>
<name>A0A317E8A8_9PROT</name>